<sequence>MSAAQEEFNELMRNKEKRRQHPEDDDDDARSFLNLSDEDEDATPEASQADPDEAPPRPSMSSRHTIPLTRYQANTGPKGVIADAQHFRDSRRQHRVSVRTTSTVTSQMQNKMSLYDQRTNEKRRDSDEDEEEEEDVLDDDFMKQWRSSRLREMQTGGRDSKMHSRRPSKRMWGSLVAVDGEGYLDAVDKSPPDAVVIVYIYDDASEVSSEIERCLRQLARRHVDTRFVKLHYVDAEMERAGVPALLAYRGGDKFAGLVPIVDEIPDDAELSDNTLENLLRRLAGAIAVTIPSCWYLWPTAHADSGHHDAHGEHEEHEEGEGEGTLGGEDNSDGDSIVPKSVAEALPEGVEKAVPDSVHNTSGEGSDNDEEGGKDNSGGDSVVPKPVAEALPEGAEKAVPDAVHNTSSDSDEGSADSKPSGSDSSKSRPGANSTEERQSAKATDKASGSQGEGQDAGSVTPSDHAEKKEGGGSGVGKGNMRSDSAGASGNETRKSEPDNKGGSKTRVDSGLQKDLGGTQQQFDEDGSETAATSKTPVKGDSGQISSKQFGMSNSPTRHSTQIDEDPEKSKKSEGGPDTAKVMGTVDPNRPAT</sequence>
<gene>
    <name evidence="5" type="ORF">LTR97_006626</name>
</gene>
<dbReference type="SUPFAM" id="SSF52833">
    <property type="entry name" value="Thioredoxin-like"/>
    <property type="match status" value="1"/>
</dbReference>
<feature type="compositionally biased region" description="Basic and acidic residues" evidence="3">
    <location>
        <begin position="303"/>
        <end position="316"/>
    </location>
</feature>
<dbReference type="InterPro" id="IPR036249">
    <property type="entry name" value="Thioredoxin-like_sf"/>
</dbReference>
<evidence type="ECO:0000259" key="4">
    <source>
        <dbReference type="Pfam" id="PF02114"/>
    </source>
</evidence>
<dbReference type="InterPro" id="IPR051499">
    <property type="entry name" value="Phosducin-like_reg"/>
</dbReference>
<comment type="similarity">
    <text evidence="1">Belongs to the phosducin family.</text>
</comment>
<feature type="domain" description="Phosducin" evidence="4">
    <location>
        <begin position="72"/>
        <end position="268"/>
    </location>
</feature>
<dbReference type="Gene3D" id="3.40.30.10">
    <property type="entry name" value="Glutaredoxin"/>
    <property type="match status" value="1"/>
</dbReference>
<dbReference type="PANTHER" id="PTHR46052:SF1">
    <property type="entry name" value="PHOSDUCIN-LIKE PROTEIN"/>
    <property type="match status" value="1"/>
</dbReference>
<evidence type="ECO:0000256" key="3">
    <source>
        <dbReference type="SAM" id="MobiDB-lite"/>
    </source>
</evidence>
<dbReference type="EMBL" id="JAVRQU010000009">
    <property type="protein sequence ID" value="KAK5698977.1"/>
    <property type="molecule type" value="Genomic_DNA"/>
</dbReference>
<dbReference type="AlphaFoldDB" id="A0AAN7WA61"/>
<evidence type="ECO:0000256" key="2">
    <source>
        <dbReference type="ARBA" id="ARBA00022553"/>
    </source>
</evidence>
<dbReference type="PANTHER" id="PTHR46052">
    <property type="entry name" value="PHOSDUCIN-LIKE PROTEIN"/>
    <property type="match status" value="1"/>
</dbReference>
<feature type="compositionally biased region" description="Low complexity" evidence="3">
    <location>
        <begin position="98"/>
        <end position="107"/>
    </location>
</feature>
<feature type="compositionally biased region" description="Low complexity" evidence="3">
    <location>
        <begin position="415"/>
        <end position="430"/>
    </location>
</feature>
<organism evidence="5 6">
    <name type="scientific">Elasticomyces elasticus</name>
    <dbReference type="NCBI Taxonomy" id="574655"/>
    <lineage>
        <taxon>Eukaryota</taxon>
        <taxon>Fungi</taxon>
        <taxon>Dikarya</taxon>
        <taxon>Ascomycota</taxon>
        <taxon>Pezizomycotina</taxon>
        <taxon>Dothideomycetes</taxon>
        <taxon>Dothideomycetidae</taxon>
        <taxon>Mycosphaerellales</taxon>
        <taxon>Teratosphaeriaceae</taxon>
        <taxon>Elasticomyces</taxon>
    </lineage>
</organism>
<feature type="compositionally biased region" description="Acidic residues" evidence="3">
    <location>
        <begin position="127"/>
        <end position="137"/>
    </location>
</feature>
<dbReference type="InterPro" id="IPR023196">
    <property type="entry name" value="Phosducin_N_dom_sf"/>
</dbReference>
<dbReference type="Gene3D" id="1.10.168.10">
    <property type="entry name" value="Phosducin, domain 2"/>
    <property type="match status" value="1"/>
</dbReference>
<evidence type="ECO:0000313" key="6">
    <source>
        <dbReference type="Proteomes" id="UP001310594"/>
    </source>
</evidence>
<feature type="compositionally biased region" description="Basic and acidic residues" evidence="3">
    <location>
        <begin position="433"/>
        <end position="443"/>
    </location>
</feature>
<feature type="region of interest" description="Disordered" evidence="3">
    <location>
        <begin position="1"/>
        <end position="137"/>
    </location>
</feature>
<dbReference type="Pfam" id="PF02114">
    <property type="entry name" value="Phosducin"/>
    <property type="match status" value="1"/>
</dbReference>
<proteinExistence type="inferred from homology"/>
<evidence type="ECO:0000313" key="5">
    <source>
        <dbReference type="EMBL" id="KAK5698977.1"/>
    </source>
</evidence>
<dbReference type="Proteomes" id="UP001310594">
    <property type="component" value="Unassembled WGS sequence"/>
</dbReference>
<feature type="compositionally biased region" description="Polar residues" evidence="3">
    <location>
        <begin position="480"/>
        <end position="489"/>
    </location>
</feature>
<feature type="region of interest" description="Disordered" evidence="3">
    <location>
        <begin position="303"/>
        <end position="591"/>
    </location>
</feature>
<dbReference type="CDD" id="cd02987">
    <property type="entry name" value="Phd_like_Phd"/>
    <property type="match status" value="1"/>
</dbReference>
<dbReference type="InterPro" id="IPR024253">
    <property type="entry name" value="Phosducin_thioredoxin-like_dom"/>
</dbReference>
<feature type="compositionally biased region" description="Basic and acidic residues" evidence="3">
    <location>
        <begin position="490"/>
        <end position="506"/>
    </location>
</feature>
<comment type="caution">
    <text evidence="5">The sequence shown here is derived from an EMBL/GenBank/DDBJ whole genome shotgun (WGS) entry which is preliminary data.</text>
</comment>
<accession>A0AAN7WA61</accession>
<name>A0AAN7WA61_9PEZI</name>
<keyword evidence="2" id="KW-0597">Phosphoprotein</keyword>
<protein>
    <recommendedName>
        <fullName evidence="4">Phosducin domain-containing protein</fullName>
    </recommendedName>
</protein>
<feature type="compositionally biased region" description="Polar residues" evidence="3">
    <location>
        <begin position="541"/>
        <end position="558"/>
    </location>
</feature>
<reference evidence="5" key="1">
    <citation type="submission" date="2023-08" db="EMBL/GenBank/DDBJ databases">
        <title>Black Yeasts Isolated from many extreme environments.</title>
        <authorList>
            <person name="Coleine C."/>
            <person name="Stajich J.E."/>
            <person name="Selbmann L."/>
        </authorList>
    </citation>
    <scope>NUCLEOTIDE SEQUENCE</scope>
    <source>
        <strain evidence="5">CCFEE 5810</strain>
    </source>
</reference>
<dbReference type="InterPro" id="IPR001200">
    <property type="entry name" value="Phosducin"/>
</dbReference>
<evidence type="ECO:0000256" key="1">
    <source>
        <dbReference type="ARBA" id="ARBA00009686"/>
    </source>
</evidence>
<dbReference type="GO" id="GO:0008277">
    <property type="term" value="P:regulation of G protein-coupled receptor signaling pathway"/>
    <property type="evidence" value="ECO:0007669"/>
    <property type="project" value="InterPro"/>
</dbReference>